<feature type="domain" description="Calcineurin-like phosphoesterase" evidence="5">
    <location>
        <begin position="12"/>
        <end position="223"/>
    </location>
</feature>
<dbReference type="RefSeq" id="WP_116017354.1">
    <property type="nucleotide sequence ID" value="NZ_QUOT01000001.1"/>
</dbReference>
<organism evidence="6 7">
    <name type="scientific">Thalassotalea euphylliae</name>
    <dbReference type="NCBI Taxonomy" id="1655234"/>
    <lineage>
        <taxon>Bacteria</taxon>
        <taxon>Pseudomonadati</taxon>
        <taxon>Pseudomonadota</taxon>
        <taxon>Gammaproteobacteria</taxon>
        <taxon>Alteromonadales</taxon>
        <taxon>Colwelliaceae</taxon>
        <taxon>Thalassotalea</taxon>
    </lineage>
</organism>
<keyword evidence="7" id="KW-1185">Reference proteome</keyword>
<dbReference type="InterPro" id="IPR050884">
    <property type="entry name" value="CNP_phosphodiesterase-III"/>
</dbReference>
<evidence type="ECO:0000256" key="4">
    <source>
        <dbReference type="ARBA" id="ARBA00025742"/>
    </source>
</evidence>
<dbReference type="EMBL" id="QUOT01000001">
    <property type="protein sequence ID" value="REL32050.1"/>
    <property type="molecule type" value="Genomic_DNA"/>
</dbReference>
<dbReference type="PANTHER" id="PTHR42988">
    <property type="entry name" value="PHOSPHOHYDROLASE"/>
    <property type="match status" value="1"/>
</dbReference>
<dbReference type="PANTHER" id="PTHR42988:SF2">
    <property type="entry name" value="CYCLIC NUCLEOTIDE PHOSPHODIESTERASE CBUA0032-RELATED"/>
    <property type="match status" value="1"/>
</dbReference>
<keyword evidence="1" id="KW-0479">Metal-binding</keyword>
<comment type="caution">
    <text evidence="6">The sequence shown here is derived from an EMBL/GenBank/DDBJ whole genome shotgun (WGS) entry which is preliminary data.</text>
</comment>
<sequence length="283" mass="31751">MTNHLDSAPCFTIAQFSDSHLFADKQAMHHGADVYQNLAKVCQQLASNKAIDIVVFTGDLTQDHSVESYHRFKALVETLLCDKTVYFLAGNHDDIDVLNDVLTGKPFNQAKSFLQGNWRFHLLNSKSATPAGYVSIEQLSELVSDALNSSANNSNAENSVSDDSSLKIVKADIELFQFCFMHHHPVDLGYFIDRHGLTNHSEFWQCMNNWRSLKGIACGHVHRAFEIPAQSGQRNVPVYTCPATSIKFARDTEQLIAESLQPGYRLFDFFANGEIKTQVVYLT</sequence>
<dbReference type="Proteomes" id="UP000256899">
    <property type="component" value="Unassembled WGS sequence"/>
</dbReference>
<keyword evidence="2" id="KW-0378">Hydrolase</keyword>
<dbReference type="Pfam" id="PF00149">
    <property type="entry name" value="Metallophos"/>
    <property type="match status" value="1"/>
</dbReference>
<protein>
    <submittedName>
        <fullName evidence="6">3',5'-cyclic-nucleotide phosphodiesterase</fullName>
    </submittedName>
</protein>
<dbReference type="InterPro" id="IPR004843">
    <property type="entry name" value="Calcineurin-like_PHP"/>
</dbReference>
<evidence type="ECO:0000313" key="7">
    <source>
        <dbReference type="Proteomes" id="UP000256899"/>
    </source>
</evidence>
<evidence type="ECO:0000256" key="3">
    <source>
        <dbReference type="ARBA" id="ARBA00023004"/>
    </source>
</evidence>
<accession>A0A3E0U5M9</accession>
<dbReference type="GO" id="GO:0016787">
    <property type="term" value="F:hydrolase activity"/>
    <property type="evidence" value="ECO:0007669"/>
    <property type="project" value="UniProtKB-KW"/>
</dbReference>
<evidence type="ECO:0000313" key="6">
    <source>
        <dbReference type="EMBL" id="REL32050.1"/>
    </source>
</evidence>
<evidence type="ECO:0000256" key="1">
    <source>
        <dbReference type="ARBA" id="ARBA00022723"/>
    </source>
</evidence>
<comment type="similarity">
    <text evidence="4">Belongs to the cyclic nucleotide phosphodiesterase class-III family.</text>
</comment>
<evidence type="ECO:0000259" key="5">
    <source>
        <dbReference type="Pfam" id="PF00149"/>
    </source>
</evidence>
<proteinExistence type="inferred from homology"/>
<evidence type="ECO:0000256" key="2">
    <source>
        <dbReference type="ARBA" id="ARBA00022801"/>
    </source>
</evidence>
<gene>
    <name evidence="6" type="ORF">DXX94_15745</name>
</gene>
<dbReference type="AlphaFoldDB" id="A0A3E0U5M9"/>
<keyword evidence="3" id="KW-0408">Iron</keyword>
<dbReference type="InterPro" id="IPR029052">
    <property type="entry name" value="Metallo-depent_PP-like"/>
</dbReference>
<dbReference type="Gene3D" id="3.60.21.10">
    <property type="match status" value="1"/>
</dbReference>
<dbReference type="SUPFAM" id="SSF56300">
    <property type="entry name" value="Metallo-dependent phosphatases"/>
    <property type="match status" value="1"/>
</dbReference>
<name>A0A3E0U5M9_9GAMM</name>
<reference evidence="7" key="1">
    <citation type="submission" date="2018-08" db="EMBL/GenBank/DDBJ databases">
        <title>Thalassotalea euphylliae genome.</title>
        <authorList>
            <person name="Summers S."/>
            <person name="Rice S.A."/>
            <person name="Freckelton M.L."/>
            <person name="Nedved B.T."/>
            <person name="Hadfield M.G."/>
        </authorList>
    </citation>
    <scope>NUCLEOTIDE SEQUENCE [LARGE SCALE GENOMIC DNA]</scope>
    <source>
        <strain evidence="7">H3</strain>
    </source>
</reference>
<dbReference type="GO" id="GO:0046872">
    <property type="term" value="F:metal ion binding"/>
    <property type="evidence" value="ECO:0007669"/>
    <property type="project" value="UniProtKB-KW"/>
</dbReference>